<dbReference type="InterPro" id="IPR015943">
    <property type="entry name" value="WD40/YVTN_repeat-like_dom_sf"/>
</dbReference>
<reference evidence="1 2" key="1">
    <citation type="submission" date="2019-02" db="EMBL/GenBank/DDBJ databases">
        <title>Genomic Encyclopedia of Archaeal and Bacterial Type Strains, Phase II (KMG-II): from individual species to whole genera.</title>
        <authorList>
            <person name="Goeker M."/>
        </authorList>
    </citation>
    <scope>NUCLEOTIDE SEQUENCE [LARGE SCALE GENOMIC DNA]</scope>
    <source>
        <strain evidence="1 2">DSM 18101</strain>
    </source>
</reference>
<comment type="caution">
    <text evidence="1">The sequence shown here is derived from an EMBL/GenBank/DDBJ whole genome shotgun (WGS) entry which is preliminary data.</text>
</comment>
<dbReference type="RefSeq" id="WP_130418709.1">
    <property type="nucleotide sequence ID" value="NZ_SHKW01000001.1"/>
</dbReference>
<gene>
    <name evidence="1" type="ORF">BDD14_2143</name>
</gene>
<accession>A0A4Q7YUG0</accession>
<dbReference type="SUPFAM" id="SSF50969">
    <property type="entry name" value="YVTN repeat-like/Quinoprotein amine dehydrogenase"/>
    <property type="match status" value="1"/>
</dbReference>
<name>A0A4Q7YUG0_9BACT</name>
<keyword evidence="2" id="KW-1185">Reference proteome</keyword>
<dbReference type="EMBL" id="SHKW01000001">
    <property type="protein sequence ID" value="RZU40673.1"/>
    <property type="molecule type" value="Genomic_DNA"/>
</dbReference>
<evidence type="ECO:0008006" key="3">
    <source>
        <dbReference type="Google" id="ProtNLM"/>
    </source>
</evidence>
<dbReference type="Proteomes" id="UP000292958">
    <property type="component" value="Unassembled WGS sequence"/>
</dbReference>
<dbReference type="Gene3D" id="2.130.10.10">
    <property type="entry name" value="YVTN repeat-like/Quinoprotein amine dehydrogenase"/>
    <property type="match status" value="1"/>
</dbReference>
<sequence length="813" mass="82678">MRRFVTLAVLFLFTIPFGISISGCSKGGTKTVFCGGGDTGPIVGQVNTITLLPRIFGISLNQGQIGQVSSPQATDCNGTAVTVSAYTYGVFDATGHQSNALLQIADVVPSGVNAGKLCAGNWNRNTGGGIPDYTTCNVTGQSGEVYVVASGGGANSNPLPIFIHPKVTSVTLGNPTTACAATDSAVEAADQSSNCCQLSKQATVTAAPYDGTSCISQTQSRQLVGRAYDTNGNNITCQVGHLNFAAQTTSLVTIDENGVATAQQPGSTVISADLTQAGSSAGFFSTCAPVSIALNVPSTSGNVTSAVVNQNTPQPLTAIAKDQNGTTLTGLTLNFVSTTPITIPVASTGTITPVFPGAASITALCQPPTCNPSPQNAIGLFGNGKPVASNPVAVTTPGTNSTLLWIGSTQSRYILPVDFTNPTLGAPVRLPFAPNSMVISNDGSSIYMGTPTELMIFNATTNSLSREDPSVAGQALAVSPDGSTLIVSDPRKQLIYLYSTAAPTSTTGTTTTTATSNYGGVATHAEFTQDNQTVYITLGTPDPTDPTNPDKITPSNQLLVHSTFTGWSQITLPAPASDVAITVPSVGAYLAGSPTTGRSYCASTTVTGTGAAQVVSGNAYYPLADSITAPTDRLAATNDGLHILGATIANGGNLTDVAFKPGGLPINACPLTIDPTYFEANRNAPNTVPLGVTADQITGVIPASNSSLAFVTYTGTTGNGSLPAYTPASGAITQVSLTGATAPVAGTISSDDLTLYVGTSGDNKVHLINTQTLTDTPAQAITPNLPLYINLTDSPSTIVTPNLVVQHPRKATS</sequence>
<organism evidence="1 2">
    <name type="scientific">Edaphobacter modestus</name>
    <dbReference type="NCBI Taxonomy" id="388466"/>
    <lineage>
        <taxon>Bacteria</taxon>
        <taxon>Pseudomonadati</taxon>
        <taxon>Acidobacteriota</taxon>
        <taxon>Terriglobia</taxon>
        <taxon>Terriglobales</taxon>
        <taxon>Acidobacteriaceae</taxon>
        <taxon>Edaphobacter</taxon>
    </lineage>
</organism>
<dbReference type="InterPro" id="IPR011044">
    <property type="entry name" value="Quino_amine_DH_bsu"/>
</dbReference>
<dbReference type="OrthoDB" id="101199at2"/>
<dbReference type="PROSITE" id="PS51257">
    <property type="entry name" value="PROKAR_LIPOPROTEIN"/>
    <property type="match status" value="1"/>
</dbReference>
<proteinExistence type="predicted"/>
<dbReference type="AlphaFoldDB" id="A0A4Q7YUG0"/>
<evidence type="ECO:0000313" key="1">
    <source>
        <dbReference type="EMBL" id="RZU40673.1"/>
    </source>
</evidence>
<protein>
    <recommendedName>
        <fullName evidence="3">BIG2 domain-containing protein</fullName>
    </recommendedName>
</protein>
<evidence type="ECO:0000313" key="2">
    <source>
        <dbReference type="Proteomes" id="UP000292958"/>
    </source>
</evidence>